<dbReference type="AlphaFoldDB" id="A0A7J8MJY0"/>
<dbReference type="PANTHER" id="PTHR48433">
    <property type="entry name" value="OUTER ENVELOPE PROTEIN 61-LIKE"/>
    <property type="match status" value="1"/>
</dbReference>
<comment type="caution">
    <text evidence="2">The sequence shown here is derived from an EMBL/GenBank/DDBJ whole genome shotgun (WGS) entry which is preliminary data.</text>
</comment>
<reference evidence="2 3" key="1">
    <citation type="journal article" date="2019" name="Genome Biol. Evol.">
        <title>Insights into the evolution of the New World diploid cottons (Gossypium, subgenus Houzingenia) based on genome sequencing.</title>
        <authorList>
            <person name="Grover C.E."/>
            <person name="Arick M.A. 2nd"/>
            <person name="Thrash A."/>
            <person name="Conover J.L."/>
            <person name="Sanders W.S."/>
            <person name="Peterson D.G."/>
            <person name="Frelichowski J.E."/>
            <person name="Scheffler J.A."/>
            <person name="Scheffler B.E."/>
            <person name="Wendel J.F."/>
        </authorList>
    </citation>
    <scope>NUCLEOTIDE SEQUENCE [LARGE SCALE GENOMIC DNA]</scope>
    <source>
        <strain evidence="2">157</strain>
        <tissue evidence="2">Leaf</tissue>
    </source>
</reference>
<sequence length="173" mass="18999">MMSNPNLMRMASESMKTMRLAAEQLKHTQPEEMAEIGEKMTNALPEEIAAMPMRTHAVAQISYELSAAQMLKNQGNELHKQGGFDDASEKYLLDAISDLSKAHEVYPGDETVADVLRDAEERLAREGSHQAPQGVAIEEITEEAASTASANRQTSFTKYSSKQPPESTGLSKE</sequence>
<dbReference type="PANTHER" id="PTHR48433:SF1">
    <property type="entry name" value="OUTER ENVELOPE PROTEIN 61-LIKE"/>
    <property type="match status" value="1"/>
</dbReference>
<dbReference type="EMBL" id="JABEZX010000009">
    <property type="protein sequence ID" value="MBA0564933.1"/>
    <property type="molecule type" value="Genomic_DNA"/>
</dbReference>
<evidence type="ECO:0000313" key="2">
    <source>
        <dbReference type="EMBL" id="MBA0564933.1"/>
    </source>
</evidence>
<dbReference type="InterPro" id="IPR053319">
    <property type="entry name" value="OEP61"/>
</dbReference>
<keyword evidence="3" id="KW-1185">Reference proteome</keyword>
<organism evidence="2 3">
    <name type="scientific">Gossypium lobatum</name>
    <dbReference type="NCBI Taxonomy" id="34289"/>
    <lineage>
        <taxon>Eukaryota</taxon>
        <taxon>Viridiplantae</taxon>
        <taxon>Streptophyta</taxon>
        <taxon>Embryophyta</taxon>
        <taxon>Tracheophyta</taxon>
        <taxon>Spermatophyta</taxon>
        <taxon>Magnoliopsida</taxon>
        <taxon>eudicotyledons</taxon>
        <taxon>Gunneridae</taxon>
        <taxon>Pentapetalae</taxon>
        <taxon>rosids</taxon>
        <taxon>malvids</taxon>
        <taxon>Malvales</taxon>
        <taxon>Malvaceae</taxon>
        <taxon>Malvoideae</taxon>
        <taxon>Gossypium</taxon>
    </lineage>
</organism>
<feature type="compositionally biased region" description="Polar residues" evidence="1">
    <location>
        <begin position="151"/>
        <end position="173"/>
    </location>
</feature>
<name>A0A7J8MJY0_9ROSI</name>
<gene>
    <name evidence="2" type="ORF">Golob_009839</name>
</gene>
<accession>A0A7J8MJY0</accession>
<proteinExistence type="predicted"/>
<feature type="region of interest" description="Disordered" evidence="1">
    <location>
        <begin position="143"/>
        <end position="173"/>
    </location>
</feature>
<evidence type="ECO:0000313" key="3">
    <source>
        <dbReference type="Proteomes" id="UP000593572"/>
    </source>
</evidence>
<dbReference type="Proteomes" id="UP000593572">
    <property type="component" value="Unassembled WGS sequence"/>
</dbReference>
<evidence type="ECO:0000256" key="1">
    <source>
        <dbReference type="SAM" id="MobiDB-lite"/>
    </source>
</evidence>
<protein>
    <submittedName>
        <fullName evidence="2">Uncharacterized protein</fullName>
    </submittedName>
</protein>